<organism evidence="1 2">
    <name type="scientific">Staurois parvus</name>
    <dbReference type="NCBI Taxonomy" id="386267"/>
    <lineage>
        <taxon>Eukaryota</taxon>
        <taxon>Metazoa</taxon>
        <taxon>Chordata</taxon>
        <taxon>Craniata</taxon>
        <taxon>Vertebrata</taxon>
        <taxon>Euteleostomi</taxon>
        <taxon>Amphibia</taxon>
        <taxon>Batrachia</taxon>
        <taxon>Anura</taxon>
        <taxon>Neobatrachia</taxon>
        <taxon>Ranoidea</taxon>
        <taxon>Ranidae</taxon>
        <taxon>Staurois</taxon>
    </lineage>
</organism>
<evidence type="ECO:0000313" key="2">
    <source>
        <dbReference type="Proteomes" id="UP001162483"/>
    </source>
</evidence>
<name>A0ABN9E8R7_9NEOB</name>
<reference evidence="1" key="1">
    <citation type="submission" date="2023-05" db="EMBL/GenBank/DDBJ databases">
        <authorList>
            <person name="Stuckert A."/>
        </authorList>
    </citation>
    <scope>NUCLEOTIDE SEQUENCE</scope>
</reference>
<evidence type="ECO:0000313" key="1">
    <source>
        <dbReference type="EMBL" id="CAI9581023.1"/>
    </source>
</evidence>
<comment type="caution">
    <text evidence="1">The sequence shown here is derived from an EMBL/GenBank/DDBJ whole genome shotgun (WGS) entry which is preliminary data.</text>
</comment>
<protein>
    <submittedName>
        <fullName evidence="1">Uncharacterized protein</fullName>
    </submittedName>
</protein>
<dbReference type="Proteomes" id="UP001162483">
    <property type="component" value="Unassembled WGS sequence"/>
</dbReference>
<keyword evidence="2" id="KW-1185">Reference proteome</keyword>
<accession>A0ABN9E8R7</accession>
<dbReference type="EMBL" id="CATNWA010015230">
    <property type="protein sequence ID" value="CAI9581023.1"/>
    <property type="molecule type" value="Genomic_DNA"/>
</dbReference>
<proteinExistence type="predicted"/>
<sequence length="58" mass="6566">MESQSMRLSMHCCANLKATRSLEVFSYCLCRQLATSWHCALQNTLTSHCQFTGLPLRG</sequence>
<gene>
    <name evidence="1" type="ORF">SPARVUS_LOCUS9382051</name>
</gene>